<comment type="caution">
    <text evidence="1">The sequence shown here is derived from an EMBL/GenBank/DDBJ whole genome shotgun (WGS) entry which is preliminary data.</text>
</comment>
<accession>A0ACC2C760</accession>
<proteinExistence type="predicted"/>
<evidence type="ECO:0000313" key="2">
    <source>
        <dbReference type="Proteomes" id="UP001162992"/>
    </source>
</evidence>
<dbReference type="EMBL" id="CM055102">
    <property type="protein sequence ID" value="KAJ7537829.1"/>
    <property type="molecule type" value="Genomic_DNA"/>
</dbReference>
<name>A0ACC2C760_DIPCM</name>
<protein>
    <submittedName>
        <fullName evidence="1">Uncharacterized protein</fullName>
    </submittedName>
</protein>
<keyword evidence="2" id="KW-1185">Reference proteome</keyword>
<dbReference type="Proteomes" id="UP001162992">
    <property type="component" value="Chromosome 11"/>
</dbReference>
<gene>
    <name evidence="1" type="ORF">O6H91_11G023700</name>
</gene>
<reference evidence="2" key="1">
    <citation type="journal article" date="2024" name="Proc. Natl. Acad. Sci. U.S.A.">
        <title>Extraordinary preservation of gene collinearity over three hundred million years revealed in homosporous lycophytes.</title>
        <authorList>
            <person name="Li C."/>
            <person name="Wickell D."/>
            <person name="Kuo L.Y."/>
            <person name="Chen X."/>
            <person name="Nie B."/>
            <person name="Liao X."/>
            <person name="Peng D."/>
            <person name="Ji J."/>
            <person name="Jenkins J."/>
            <person name="Williams M."/>
            <person name="Shu S."/>
            <person name="Plott C."/>
            <person name="Barry K."/>
            <person name="Rajasekar S."/>
            <person name="Grimwood J."/>
            <person name="Han X."/>
            <person name="Sun S."/>
            <person name="Hou Z."/>
            <person name="He W."/>
            <person name="Dai G."/>
            <person name="Sun C."/>
            <person name="Schmutz J."/>
            <person name="Leebens-Mack J.H."/>
            <person name="Li F.W."/>
            <person name="Wang L."/>
        </authorList>
    </citation>
    <scope>NUCLEOTIDE SEQUENCE [LARGE SCALE GENOMIC DNA]</scope>
    <source>
        <strain evidence="2">cv. PW_Plant_1</strain>
    </source>
</reference>
<sequence length="660" mass="72771">MGEMNPSGPLFSLSHKILLFLDSILKGETREDRREEERGRASEAAAMAGPASLSSFTTSNTISHSSIRHPQVVPMIYIGCKTVFANLHSHEKALVLSFTNSTFLRTNQVLFSVKRNYMLSSMDEFRGAVVMAEGSRRSWDFGKYLKTIFYFSEPLSLQKVLGSILERFTRSEPNKVQSREKESSSDLVLVVGATGGVGKRAVEILQKKGVPVRALVRNVEKARSLLGPNINIVTADITQKSTLLPEYFEGVKRVVNAAAVIVGPKEGDTADRQKYFQGIKFFDPEIKGDTPETVEYYGLKNLIDAVKDHIGVREGRALLSFGENGFPIGPAWGPLDDVVMGGVSESHFQISSVDGENGGPAGIFKGFVSTENNGGFASIRTKNFDPLLDLSAYEGLEVRLKGDGHRFKLVIRTSTDFDAVGYTVIFDTKKNEWQSIRLPFVTFVPIFRARTVKDAPRFNTTKIASLQVMYSKFESDGKLNPTFEPGPFELPISSIRAYLKEPITPRFVHVSSAGVTRPDRPGLDLSKQPPAVRLNKELNYIMTFKLKGEDVLRESGIPYTIVRPCALTEEPAGADLIFEQGDNITGKISREEVARICVAALESPAACDITFEVKSVIPFSQPFTVDSNNPPPERDYEDAFGNLKKGITGKEALENVTLAV</sequence>
<evidence type="ECO:0000313" key="1">
    <source>
        <dbReference type="EMBL" id="KAJ7537829.1"/>
    </source>
</evidence>
<organism evidence="1 2">
    <name type="scientific">Diphasiastrum complanatum</name>
    <name type="common">Issler's clubmoss</name>
    <name type="synonym">Lycopodium complanatum</name>
    <dbReference type="NCBI Taxonomy" id="34168"/>
    <lineage>
        <taxon>Eukaryota</taxon>
        <taxon>Viridiplantae</taxon>
        <taxon>Streptophyta</taxon>
        <taxon>Embryophyta</taxon>
        <taxon>Tracheophyta</taxon>
        <taxon>Lycopodiopsida</taxon>
        <taxon>Lycopodiales</taxon>
        <taxon>Lycopodiaceae</taxon>
        <taxon>Lycopodioideae</taxon>
        <taxon>Diphasiastrum</taxon>
    </lineage>
</organism>